<organism evidence="5 6">
    <name type="scientific">Neurospora hispaniola</name>
    <dbReference type="NCBI Taxonomy" id="588809"/>
    <lineage>
        <taxon>Eukaryota</taxon>
        <taxon>Fungi</taxon>
        <taxon>Dikarya</taxon>
        <taxon>Ascomycota</taxon>
        <taxon>Pezizomycotina</taxon>
        <taxon>Sordariomycetes</taxon>
        <taxon>Sordariomycetidae</taxon>
        <taxon>Sordariales</taxon>
        <taxon>Sordariaceae</taxon>
        <taxon>Neurospora</taxon>
    </lineage>
</organism>
<dbReference type="FunFam" id="1.25.40.550:FF:000007">
    <property type="entry name" value="WGS project CABT00000000 data, contig 2.18"/>
    <property type="match status" value="1"/>
</dbReference>
<evidence type="ECO:0000259" key="4">
    <source>
        <dbReference type="Pfam" id="PF20981"/>
    </source>
</evidence>
<dbReference type="InterPro" id="IPR007946">
    <property type="entry name" value="AAR2"/>
</dbReference>
<gene>
    <name evidence="5" type="ORF">B0T23DRAFT_376296</name>
</gene>
<accession>A0AAJ0I9D8</accession>
<keyword evidence="6" id="KW-1185">Reference proteome</keyword>
<dbReference type="Proteomes" id="UP001285908">
    <property type="component" value="Unassembled WGS sequence"/>
</dbReference>
<evidence type="ECO:0000256" key="2">
    <source>
        <dbReference type="SAM" id="MobiDB-lite"/>
    </source>
</evidence>
<feature type="region of interest" description="Disordered" evidence="2">
    <location>
        <begin position="414"/>
        <end position="436"/>
    </location>
</feature>
<dbReference type="Gene3D" id="2.60.34.20">
    <property type="match status" value="1"/>
</dbReference>
<dbReference type="CDD" id="cd13778">
    <property type="entry name" value="Aar2_C"/>
    <property type="match status" value="1"/>
</dbReference>
<reference evidence="5 6" key="1">
    <citation type="journal article" date="2023" name="Mol. Phylogenet. Evol.">
        <title>Genome-scale phylogeny and comparative genomics of the fungal order Sordariales.</title>
        <authorList>
            <person name="Hensen N."/>
            <person name="Bonometti L."/>
            <person name="Westerberg I."/>
            <person name="Brannstrom I.O."/>
            <person name="Guillou S."/>
            <person name="Cros-Aarteil S."/>
            <person name="Calhoun S."/>
            <person name="Haridas S."/>
            <person name="Kuo A."/>
            <person name="Mondo S."/>
            <person name="Pangilinan J."/>
            <person name="Riley R."/>
            <person name="LaButti K."/>
            <person name="Andreopoulos B."/>
            <person name="Lipzen A."/>
            <person name="Chen C."/>
            <person name="Yan M."/>
            <person name="Daum C."/>
            <person name="Ng V."/>
            <person name="Clum A."/>
            <person name="Steindorff A."/>
            <person name="Ohm R.A."/>
            <person name="Martin F."/>
            <person name="Silar P."/>
            <person name="Natvig D.O."/>
            <person name="Lalanne C."/>
            <person name="Gautier V."/>
            <person name="Ament-Velasquez S.L."/>
            <person name="Kruys A."/>
            <person name="Hutchinson M.I."/>
            <person name="Powell A.J."/>
            <person name="Barry K."/>
            <person name="Miller A.N."/>
            <person name="Grigoriev I.V."/>
            <person name="Debuchy R."/>
            <person name="Gladieux P."/>
            <person name="Hiltunen Thoren M."/>
            <person name="Johannesson H."/>
        </authorList>
    </citation>
    <scope>NUCLEOTIDE SEQUENCE [LARGE SCALE GENOMIC DNA]</scope>
    <source>
        <strain evidence="5 6">FGSC 10403</strain>
    </source>
</reference>
<dbReference type="InterPro" id="IPR033648">
    <property type="entry name" value="AAR2_C"/>
</dbReference>
<evidence type="ECO:0000259" key="3">
    <source>
        <dbReference type="Pfam" id="PF05282"/>
    </source>
</evidence>
<dbReference type="AlphaFoldDB" id="A0AAJ0I9D8"/>
<dbReference type="Pfam" id="PF05282">
    <property type="entry name" value="AAR2"/>
    <property type="match status" value="1"/>
</dbReference>
<dbReference type="Gene3D" id="1.25.40.550">
    <property type="entry name" value="Aar2, C-terminal domain-like"/>
    <property type="match status" value="1"/>
</dbReference>
<dbReference type="PANTHER" id="PTHR12689">
    <property type="entry name" value="A1 CISTRON SPLICING FACTOR AAR2-RELATED"/>
    <property type="match status" value="1"/>
</dbReference>
<dbReference type="EMBL" id="JAULSX010000003">
    <property type="protein sequence ID" value="KAK3494319.1"/>
    <property type="molecule type" value="Genomic_DNA"/>
</dbReference>
<dbReference type="GeneID" id="87874569"/>
<dbReference type="RefSeq" id="XP_062693748.1">
    <property type="nucleotide sequence ID" value="XM_062836947.1"/>
</dbReference>
<name>A0AAJ0I9D8_9PEZI</name>
<dbReference type="Pfam" id="PF20981">
    <property type="entry name" value="AAR2_1st"/>
    <property type="match status" value="1"/>
</dbReference>
<protein>
    <submittedName>
        <fullName evidence="5">AAR2 protein-domain-containing protein</fullName>
    </submittedName>
</protein>
<feature type="compositionally biased region" description="Acidic residues" evidence="2">
    <location>
        <begin position="424"/>
        <end position="434"/>
    </location>
</feature>
<feature type="compositionally biased region" description="Basic and acidic residues" evidence="2">
    <location>
        <begin position="414"/>
        <end position="423"/>
    </location>
</feature>
<feature type="domain" description="AAR2 N-terminal" evidence="4">
    <location>
        <begin position="27"/>
        <end position="183"/>
    </location>
</feature>
<comment type="similarity">
    <text evidence="1">Belongs to the AAR2 family.</text>
</comment>
<dbReference type="InterPro" id="IPR038514">
    <property type="entry name" value="AAR2_C_sf"/>
</dbReference>
<sequence length="467" mass="53265">MSFTARDDEADHDMPPLAQSSSSIGHGDVFLLLSLPKDFIVGHDDMAITTSESLLGFRDIPAGTHLLWVQQPGATSRNGYWYVTQEQNSRVHVKQWNQYNEVLSSLPNQAEERHQAERLESIYPKLKPYDMRGGSKRRSARASQPMPFSIAGRNEPSFITDPAKMWQQLTHAISEPFLTRITGIKSVDAWLVDSADCAAGESYRAQYKSVQSSEFNFLFAQDFKDLELLDSDPTRRDVVEDTTDRVLALLRSTDSNFDPCEIIAELQFTFLTGTHLGNHACMEQWWDLVLKIIVRAYRLVLFYPVLTIELIRTLHAQIIYTEENVESTSEEEQEKGRSEHTIGPCPDRPIYQFNLQNRRRLRTALAKYARKLEEVLNGLGDAVTMEQSTARAIFGELESWLFTRGWDLGSKNAKVEETKQRDEIGEDDDDDDDMPVVVDLDEHGREVGLVSFNELLDKQERSVLVKL</sequence>
<proteinExistence type="inferred from homology"/>
<evidence type="ECO:0000313" key="6">
    <source>
        <dbReference type="Proteomes" id="UP001285908"/>
    </source>
</evidence>
<feature type="compositionally biased region" description="Basic and acidic residues" evidence="2">
    <location>
        <begin position="1"/>
        <end position="14"/>
    </location>
</feature>
<comment type="caution">
    <text evidence="5">The sequence shown here is derived from an EMBL/GenBank/DDBJ whole genome shotgun (WGS) entry which is preliminary data.</text>
</comment>
<feature type="region of interest" description="Disordered" evidence="2">
    <location>
        <begin position="1"/>
        <end position="21"/>
    </location>
</feature>
<feature type="domain" description="AAR2 C-terminal" evidence="3">
    <location>
        <begin position="236"/>
        <end position="408"/>
    </location>
</feature>
<dbReference type="InterPro" id="IPR038516">
    <property type="entry name" value="AAR2_N_sf"/>
</dbReference>
<dbReference type="GO" id="GO:0000244">
    <property type="term" value="P:spliceosomal tri-snRNP complex assembly"/>
    <property type="evidence" value="ECO:0007669"/>
    <property type="project" value="TreeGrafter"/>
</dbReference>
<evidence type="ECO:0000256" key="1">
    <source>
        <dbReference type="ARBA" id="ARBA00006281"/>
    </source>
</evidence>
<dbReference type="PANTHER" id="PTHR12689:SF4">
    <property type="entry name" value="PROTEIN AAR2 HOMOLOG"/>
    <property type="match status" value="1"/>
</dbReference>
<dbReference type="CDD" id="cd13777">
    <property type="entry name" value="Aar2_N"/>
    <property type="match status" value="1"/>
</dbReference>
<dbReference type="InterPro" id="IPR033647">
    <property type="entry name" value="Aar2_N"/>
</dbReference>
<evidence type="ECO:0000313" key="5">
    <source>
        <dbReference type="EMBL" id="KAK3494319.1"/>
    </source>
</evidence>